<dbReference type="Proteomes" id="UP000261380">
    <property type="component" value="Unplaced"/>
</dbReference>
<evidence type="ECO:0000313" key="3">
    <source>
        <dbReference type="Proteomes" id="UP000261380"/>
    </source>
</evidence>
<evidence type="ECO:0000313" key="2">
    <source>
        <dbReference type="Ensembl" id="ENSXCOP00000019642.1"/>
    </source>
</evidence>
<dbReference type="PANTHER" id="PTHR36983:SF2">
    <property type="entry name" value="DNAJ HOMOLOG SUBFAMILY C MEMBER 13"/>
    <property type="match status" value="1"/>
</dbReference>
<dbReference type="GO" id="GO:0010008">
    <property type="term" value="C:endosome membrane"/>
    <property type="evidence" value="ECO:0007669"/>
    <property type="project" value="TreeGrafter"/>
</dbReference>
<reference evidence="2" key="2">
    <citation type="submission" date="2025-09" db="UniProtKB">
        <authorList>
            <consortium name="Ensembl"/>
        </authorList>
    </citation>
    <scope>IDENTIFICATION</scope>
</reference>
<dbReference type="PANTHER" id="PTHR36983">
    <property type="entry name" value="DNAJ HOMOLOG SUBFAMILY C MEMBER 13"/>
    <property type="match status" value="1"/>
</dbReference>
<dbReference type="FunFam" id="1.25.10.10:FF:000072">
    <property type="entry name" value="dnaJ homolog subfamily C member 13 isoform X2"/>
    <property type="match status" value="1"/>
</dbReference>
<dbReference type="Gene3D" id="1.10.287.110">
    <property type="entry name" value="DnaJ domain"/>
    <property type="match status" value="1"/>
</dbReference>
<dbReference type="GO" id="GO:0006898">
    <property type="term" value="P:receptor-mediated endocytosis"/>
    <property type="evidence" value="ECO:0007669"/>
    <property type="project" value="TreeGrafter"/>
</dbReference>
<dbReference type="Pfam" id="PF14237">
    <property type="entry name" value="GYF_2"/>
    <property type="match status" value="1"/>
</dbReference>
<dbReference type="Ensembl" id="ENSXCOT00000019887.1">
    <property type="protein sequence ID" value="ENSXCOP00000019642.1"/>
    <property type="gene ID" value="ENSXCOG00000012470.1"/>
</dbReference>
<dbReference type="InterPro" id="IPR025640">
    <property type="entry name" value="GYF_2"/>
</dbReference>
<dbReference type="CDD" id="cd06257">
    <property type="entry name" value="DnaJ"/>
    <property type="match status" value="1"/>
</dbReference>
<dbReference type="STRING" id="32473.ENSXCOP00000019642"/>
<dbReference type="PROSITE" id="PS50076">
    <property type="entry name" value="DNAJ_2"/>
    <property type="match status" value="1"/>
</dbReference>
<dbReference type="InterPro" id="IPR036869">
    <property type="entry name" value="J_dom_sf"/>
</dbReference>
<proteinExistence type="predicted"/>
<dbReference type="SUPFAM" id="SSF46565">
    <property type="entry name" value="Chaperone J-domain"/>
    <property type="match status" value="1"/>
</dbReference>
<dbReference type="InterPro" id="IPR016024">
    <property type="entry name" value="ARM-type_fold"/>
</dbReference>
<dbReference type="SMART" id="SM00271">
    <property type="entry name" value="DnaJ"/>
    <property type="match status" value="1"/>
</dbReference>
<dbReference type="Gene3D" id="1.25.10.10">
    <property type="entry name" value="Leucine-rich Repeat Variant"/>
    <property type="match status" value="2"/>
</dbReference>
<protein>
    <recommendedName>
        <fullName evidence="1">J domain-containing protein</fullName>
    </recommendedName>
</protein>
<dbReference type="InterPro" id="IPR035445">
    <property type="entry name" value="GYF-like_dom_sf"/>
</dbReference>
<name>A0A3B5M800_9TELE</name>
<dbReference type="InterPro" id="IPR044978">
    <property type="entry name" value="GRV2/DNAJC13"/>
</dbReference>
<evidence type="ECO:0000259" key="1">
    <source>
        <dbReference type="PROSITE" id="PS50076"/>
    </source>
</evidence>
<dbReference type="GO" id="GO:2000641">
    <property type="term" value="P:regulation of early endosome to late endosome transport"/>
    <property type="evidence" value="ECO:0007669"/>
    <property type="project" value="InterPro"/>
</dbReference>
<organism evidence="2 3">
    <name type="scientific">Xiphophorus couchianus</name>
    <name type="common">Monterrey platyfish</name>
    <dbReference type="NCBI Taxonomy" id="32473"/>
    <lineage>
        <taxon>Eukaryota</taxon>
        <taxon>Metazoa</taxon>
        <taxon>Chordata</taxon>
        <taxon>Craniata</taxon>
        <taxon>Vertebrata</taxon>
        <taxon>Euteleostomi</taxon>
        <taxon>Actinopterygii</taxon>
        <taxon>Neopterygii</taxon>
        <taxon>Teleostei</taxon>
        <taxon>Neoteleostei</taxon>
        <taxon>Acanthomorphata</taxon>
        <taxon>Ovalentaria</taxon>
        <taxon>Atherinomorphae</taxon>
        <taxon>Cyprinodontiformes</taxon>
        <taxon>Poeciliidae</taxon>
        <taxon>Poeciliinae</taxon>
        <taxon>Xiphophorus</taxon>
    </lineage>
</organism>
<dbReference type="Pfam" id="PF19432">
    <property type="entry name" value="RME-8_N"/>
    <property type="match status" value="1"/>
</dbReference>
<sequence>MNILKDNKDLACFYTTKHSWRGKYKRVFSVGTHGITTYNPTTLEVTNQWPYGDICGIGPVGKGQGTEFSLTFRKGSGKKSETLKFSTEHRTELLTEALRFRTEFSEGKITGRRYNCYKHHWSDMRKPVNLEVTPGGIDQIDPHTNRVVCSYDYRNIEGFVEISDYQGGFCILYGGFSRLHLFASEHRDEIIRSAIEHAGNYIGIMLRLRKEALTFEGFVTDRLGKYSSDESITSLAEFVVQKITTRHSEPVKRILALTETCLVERDPASYNIVTLKPFGEVFALICDVDNPQVFTVEFIRGQIRKYSSTERDSLLASLLDGVRASGNRDVCVKMAPTQRGQRWGLLSMPVEEEVESLHLRFLAAPPPGGTFADAVFRFNANISYSGVLHAVTQDGLFSENKEKLINNAILALLAQEVELPTLNSELESHFQAIRRLVASKAGFQAFTQLPKFREKLGVKTVKALKRNNNGVTHAAIDMLCALMCPMHDDYDLRQEQLNKASLLSSKKFLENLLEKFITNVDHGTGALVISSLLDFLTFALCAPYSETTEGQQFDMLLEMVASDGRTLFKLFQHPSMAIVKGAGLVMKAIIEEGDKEIATKMQELALSEGALPRHLHTSLFTVSTDQRMLTNRQLSRHLVGLWTAENPVAMNLLKRILPTGLLAYLDSPDPVPEKDVDRMHIRDNLKIASDQLNRNKVPEWQRIAGKAAKEVEKFAKEKADLVLMHWRDKMGIAQKENPNQKPVILRKRRQRIKIESNWELFYYRFQLDHACSNLIWNLKTREELRDALEGEMRAFSVDRELGNVTVISWNHQEFEVKYECLSDEIKIGDYYLRLLLEEDENEESSAIKRSYEFFNELYHRFLLTPKVMMKCLCLQALAIVYGKCFEEIGPFTDTKYIVGMLDRCTDKLERDRLILFLNKLILHKKNVKDVMDSNGVRIMVDLLTLAHLHTSRATVPLQSNVLEASPDMKREGEKEWYFGNADKERRGPFSFEEMQEFWNTGVLTAKTRCWAQGMDGWRPLQAIPQLKWCLLATGQPVMNESDLATMILNMLITMCSYYPSRDQDNAIIRPLPKIKRMISDNACLPHIVQLLLTFDPILVEKVANLLYLVMQDNPNLQRLYLTGVFFFIMMYTGSNVLPVARFLKYTHLKQAFKSEESKGQDIVQRSVLGPALPEAMVCYLENYEAERFSEIFLGEFDTPEAIWSSEMRRMMIEKIAAHIADFSPRLQSNTRALYQYCPIPVISFPQLDNELFCNIYYLRHLCDTIRFPNWPIRDAVKLLKDTLEAWKREVEKKPPSMSVDDAYDVLNLPKGQGQHEESKIRKAYFRLAQKYHPDKNPEGRDMFEKVNKAYEFLCTKSARIVDGPDPENIILILKTQSILFNRHQKELEPYKYAGYPMLIKTIKMETDDAQLFSKTSPLLPAAAELAFHTVNCSALNAEELRRENGIEILLEALSRCVAVLTASSKPDDMAVQVCGHICRCYSVAAQFEECREKIIELPNIIRDLCHILFYGKVSILHAALAVQCISSFAIDFFLQTHLYHAGVLWHLLIYLFNYDYTLEESGVQANQDTNQQEVANSLAKLSLVALSRLGETNGVDGTPPENPTIRKSLAAMLTPFISRKLGTGSPAEVLKLLNSNSENPYLIWNNGTRAELLEFLEGQQEGNIKRGENDKSFGADFMFNDHNKELIVGEIFVRVYNEQPTFPLEYPKAFAACLLDYVGSQAQYLHTLLAMSQSNKVESQQHAERLCFAEMALEALRNVIKNNPGSESECIGHFKLLFSLLRVHGAGRVQQLVLEVVNTVTSNQECVSNIAESLVLSNLLLLLHSLPSSRQMVLETLHALTSNTKIVKEAMAKGQAFLQDDLRQILIKTPLYLEKVSTTVREMMLEHFKQQKDNPDVNWKLPDDFTVAYGAGQGEVEVGGVFLRIFIAQPGWVLRKPRDFLVSLLETLSELLEKNNPNGESLETITTAAVCLFSTQSHLADQVPPLGHLPRILAALNHKNNAVPKSSIRLIHVLSDNELCVRSMASLETIGPLMAGMKSRADMAGLACEALNRMFQKEQTELVAQALRVELVPYLLKLLEGIGLETLENPSATKAQIVKALKSMTRSLQYGEQVNEILAKSSVWSAFKDQKHDLFISESQTAGYLTGPGVAGYLTAGTGSTVLSSVPPPVDNDSGDQG</sequence>
<accession>A0A3B5M800</accession>
<dbReference type="Pfam" id="PF00226">
    <property type="entry name" value="DnaJ"/>
    <property type="match status" value="1"/>
</dbReference>
<dbReference type="FunFam" id="1.10.287.110:FF:000007">
    <property type="entry name" value="DnaJ (Hsp40) homolog, subfamily C, member 13"/>
    <property type="match status" value="1"/>
</dbReference>
<dbReference type="InterPro" id="IPR011989">
    <property type="entry name" value="ARM-like"/>
</dbReference>
<feature type="domain" description="J" evidence="1">
    <location>
        <begin position="1301"/>
        <end position="1358"/>
    </location>
</feature>
<dbReference type="SUPFAM" id="SSF55277">
    <property type="entry name" value="GYF domain"/>
    <property type="match status" value="1"/>
</dbReference>
<dbReference type="InterPro" id="IPR001623">
    <property type="entry name" value="DnaJ_domain"/>
</dbReference>
<dbReference type="SUPFAM" id="SSF48371">
    <property type="entry name" value="ARM repeat"/>
    <property type="match status" value="3"/>
</dbReference>
<reference evidence="2" key="1">
    <citation type="submission" date="2025-08" db="UniProtKB">
        <authorList>
            <consortium name="Ensembl"/>
        </authorList>
    </citation>
    <scope>IDENTIFICATION</scope>
</reference>
<dbReference type="GO" id="GO:0007032">
    <property type="term" value="P:endosome organization"/>
    <property type="evidence" value="ECO:0007669"/>
    <property type="project" value="InterPro"/>
</dbReference>
<dbReference type="GeneTree" id="ENSGT00940000167077"/>
<dbReference type="InterPro" id="IPR045802">
    <property type="entry name" value="GRV2/DNAJC13_N"/>
</dbReference>
<keyword evidence="3" id="KW-1185">Reference proteome</keyword>